<evidence type="ECO:0000313" key="2">
    <source>
        <dbReference type="Proteomes" id="UP001330184"/>
    </source>
</evidence>
<gene>
    <name evidence="1" type="ORF">MACH07_21960</name>
</gene>
<proteinExistence type="predicted"/>
<sequence>MGIDGKDLALFNANDSPMGTKVGDTLGYDADINTFVHFQEFFQARPHFLGNPDERIMVMSFNNDRIQA</sequence>
<accession>A0AA48KMP5</accession>
<name>A0AA48KMP5_9FLAO</name>
<evidence type="ECO:0000313" key="1">
    <source>
        <dbReference type="EMBL" id="BDW93364.1"/>
    </source>
</evidence>
<organism evidence="1 2">
    <name type="scientific">Flagellimonas marinaquae</name>
    <dbReference type="NCBI Taxonomy" id="254955"/>
    <lineage>
        <taxon>Bacteria</taxon>
        <taxon>Pseudomonadati</taxon>
        <taxon>Bacteroidota</taxon>
        <taxon>Flavobacteriia</taxon>
        <taxon>Flavobacteriales</taxon>
        <taxon>Flavobacteriaceae</taxon>
        <taxon>Flagellimonas</taxon>
    </lineage>
</organism>
<keyword evidence="2" id="KW-1185">Reference proteome</keyword>
<dbReference type="AlphaFoldDB" id="A0AA48KMP5"/>
<reference evidence="1 2" key="1">
    <citation type="submission" date="2023-01" db="EMBL/GenBank/DDBJ databases">
        <title>Complete genome sequence of Muricauda aquimarina strain IFOP_LL357.</title>
        <authorList>
            <person name="Gajardo G."/>
            <person name="Ueki S."/>
            <person name="Maruyama F."/>
        </authorList>
    </citation>
    <scope>NUCLEOTIDE SEQUENCE [LARGE SCALE GENOMIC DNA]</scope>
    <source>
        <strain evidence="1 2">IFOP_LL357</strain>
    </source>
</reference>
<dbReference type="EMBL" id="AP027268">
    <property type="protein sequence ID" value="BDW93364.1"/>
    <property type="molecule type" value="Genomic_DNA"/>
</dbReference>
<dbReference type="Proteomes" id="UP001330184">
    <property type="component" value="Chromosome"/>
</dbReference>
<protein>
    <submittedName>
        <fullName evidence="1">Uncharacterized protein</fullName>
    </submittedName>
</protein>